<dbReference type="AlphaFoldDB" id="A0AAE8N6H9"/>
<name>A0AAE8N6H9_9PEZI</name>
<evidence type="ECO:0008006" key="3">
    <source>
        <dbReference type="Google" id="ProtNLM"/>
    </source>
</evidence>
<dbReference type="Pfam" id="PF12138">
    <property type="entry name" value="Spherulin4"/>
    <property type="match status" value="1"/>
</dbReference>
<evidence type="ECO:0000313" key="1">
    <source>
        <dbReference type="EMBL" id="SPO06304.1"/>
    </source>
</evidence>
<dbReference type="PANTHER" id="PTHR35040:SF9">
    <property type="entry name" value="4-LIKE CELL SURFACE PROTEIN, PUTATIVE (AFU_ORTHOLOGUE AFUA_4G14080)-RELATED"/>
    <property type="match status" value="1"/>
</dbReference>
<sequence length="254" mass="27836">MVSILVPLYIYPTAGSWQPLLSAASNHPNVNFAVIINPDSGPGTESLPDSNYIEALRSFDQYPNVSLLGYVGTKYGDRDAAHIEADVALYSGWEHEFANLDDGGPVVSLQGIFLDEIPAEVEYAEVISDITSVIRDTWSQVMDTDATVVYNPGVMVDTSFYSSADCIVAFEDAEVDRPAFMEEILADMDWENRQKTAAIVHTYSGTWEELEQLVEWAADSGLSSLFVTDQAGGLYTEWPGIWESLVGLVDEVGS</sequence>
<dbReference type="Proteomes" id="UP001187682">
    <property type="component" value="Unassembled WGS sequence"/>
</dbReference>
<organism evidence="1 2">
    <name type="scientific">Cephalotrichum gorgonifer</name>
    <dbReference type="NCBI Taxonomy" id="2041049"/>
    <lineage>
        <taxon>Eukaryota</taxon>
        <taxon>Fungi</taxon>
        <taxon>Dikarya</taxon>
        <taxon>Ascomycota</taxon>
        <taxon>Pezizomycotina</taxon>
        <taxon>Sordariomycetes</taxon>
        <taxon>Hypocreomycetidae</taxon>
        <taxon>Microascales</taxon>
        <taxon>Microascaceae</taxon>
        <taxon>Cephalotrichum</taxon>
    </lineage>
</organism>
<reference evidence="1" key="1">
    <citation type="submission" date="2018-03" db="EMBL/GenBank/DDBJ databases">
        <authorList>
            <person name="Guldener U."/>
        </authorList>
    </citation>
    <scope>NUCLEOTIDE SEQUENCE</scope>
</reference>
<keyword evidence="2" id="KW-1185">Reference proteome</keyword>
<dbReference type="PANTHER" id="PTHR35040">
    <property type="match status" value="1"/>
</dbReference>
<gene>
    <name evidence="1" type="ORF">DNG_08993</name>
</gene>
<accession>A0AAE8N6H9</accession>
<protein>
    <recommendedName>
        <fullName evidence="3">Spherulation-specific family 4</fullName>
    </recommendedName>
</protein>
<dbReference type="EMBL" id="ONZQ02000015">
    <property type="protein sequence ID" value="SPO06304.1"/>
    <property type="molecule type" value="Genomic_DNA"/>
</dbReference>
<evidence type="ECO:0000313" key="2">
    <source>
        <dbReference type="Proteomes" id="UP001187682"/>
    </source>
</evidence>
<dbReference type="InterPro" id="IPR021986">
    <property type="entry name" value="Spherulin4"/>
</dbReference>
<comment type="caution">
    <text evidence="1">The sequence shown here is derived from an EMBL/GenBank/DDBJ whole genome shotgun (WGS) entry which is preliminary data.</text>
</comment>
<proteinExistence type="predicted"/>